<organism evidence="4 5">
    <name type="scientific">Flexivirga alba</name>
    <dbReference type="NCBI Taxonomy" id="702742"/>
    <lineage>
        <taxon>Bacteria</taxon>
        <taxon>Bacillati</taxon>
        <taxon>Actinomycetota</taxon>
        <taxon>Actinomycetes</taxon>
        <taxon>Micrococcales</taxon>
        <taxon>Dermacoccaceae</taxon>
        <taxon>Flexivirga</taxon>
    </lineage>
</organism>
<sequence>MHLEVVADDAALGRVGADRILQARADGALHVLGVATGGTPASTYRELARRSDGRLKDVRLAALDEYVGLPAEHPGSYTSFVRRNIAEPLGIAPEHVAVPRAAAHDLEAAAALFEQQLRDAGGVDLQILGIGANGHIGFNEPGSQADSRTRAVTLAERTRQDNARFFDSPDDVPREALTQGIGTILEARRILLLASGPRKADALARAMEQPPSADCPASWLQRHPDVLVVADQAAAAALSRRSLSHQGA</sequence>
<dbReference type="InterPro" id="IPR006148">
    <property type="entry name" value="Glc/Gal-6P_isomerase"/>
</dbReference>
<name>A0ABW2ACL7_9MICO</name>
<proteinExistence type="predicted"/>
<evidence type="ECO:0000313" key="5">
    <source>
        <dbReference type="Proteomes" id="UP001596298"/>
    </source>
</evidence>
<keyword evidence="5" id="KW-1185">Reference proteome</keyword>
<comment type="caution">
    <text evidence="4">The sequence shown here is derived from an EMBL/GenBank/DDBJ whole genome shotgun (WGS) entry which is preliminary data.</text>
</comment>
<keyword evidence="2" id="KW-0119">Carbohydrate metabolism</keyword>
<evidence type="ECO:0000256" key="2">
    <source>
        <dbReference type="ARBA" id="ARBA00023277"/>
    </source>
</evidence>
<reference evidence="5" key="1">
    <citation type="journal article" date="2019" name="Int. J. Syst. Evol. Microbiol.">
        <title>The Global Catalogue of Microorganisms (GCM) 10K type strain sequencing project: providing services to taxonomists for standard genome sequencing and annotation.</title>
        <authorList>
            <consortium name="The Broad Institute Genomics Platform"/>
            <consortium name="The Broad Institute Genome Sequencing Center for Infectious Disease"/>
            <person name="Wu L."/>
            <person name="Ma J."/>
        </authorList>
    </citation>
    <scope>NUCLEOTIDE SEQUENCE [LARGE SCALE GENOMIC DNA]</scope>
    <source>
        <strain evidence="5">CCUG 58127</strain>
    </source>
</reference>
<dbReference type="Gene3D" id="3.40.50.1360">
    <property type="match status" value="1"/>
</dbReference>
<evidence type="ECO:0000256" key="1">
    <source>
        <dbReference type="ARBA" id="ARBA00022801"/>
    </source>
</evidence>
<dbReference type="PROSITE" id="PS01161">
    <property type="entry name" value="GLC_GALNAC_ISOMERASE"/>
    <property type="match status" value="1"/>
</dbReference>
<dbReference type="InterPro" id="IPR037171">
    <property type="entry name" value="NagB/RpiA_transferase-like"/>
</dbReference>
<protein>
    <submittedName>
        <fullName evidence="4">Glucosamine-6-phosphate deaminase</fullName>
    </submittedName>
</protein>
<dbReference type="InterPro" id="IPR004547">
    <property type="entry name" value="Glucosamine6P_isomerase"/>
</dbReference>
<keyword evidence="1" id="KW-0378">Hydrolase</keyword>
<dbReference type="EMBL" id="JBHSWH010000001">
    <property type="protein sequence ID" value="MFC6704526.1"/>
    <property type="molecule type" value="Genomic_DNA"/>
</dbReference>
<dbReference type="Proteomes" id="UP001596298">
    <property type="component" value="Unassembled WGS sequence"/>
</dbReference>
<dbReference type="CDD" id="cd01399">
    <property type="entry name" value="GlcN6P_deaminase"/>
    <property type="match status" value="1"/>
</dbReference>
<dbReference type="InterPro" id="IPR018321">
    <property type="entry name" value="Glucosamine6P_isomerase_CS"/>
</dbReference>
<evidence type="ECO:0000259" key="3">
    <source>
        <dbReference type="Pfam" id="PF01182"/>
    </source>
</evidence>
<dbReference type="RefSeq" id="WP_382398838.1">
    <property type="nucleotide sequence ID" value="NZ_JBHSWH010000001.1"/>
</dbReference>
<dbReference type="PANTHER" id="PTHR11280">
    <property type="entry name" value="GLUCOSAMINE-6-PHOSPHATE ISOMERASE"/>
    <property type="match status" value="1"/>
</dbReference>
<dbReference type="Pfam" id="PF01182">
    <property type="entry name" value="Glucosamine_iso"/>
    <property type="match status" value="1"/>
</dbReference>
<dbReference type="SUPFAM" id="SSF100950">
    <property type="entry name" value="NagB/RpiA/CoA transferase-like"/>
    <property type="match status" value="1"/>
</dbReference>
<feature type="domain" description="Glucosamine/galactosamine-6-phosphate isomerase" evidence="3">
    <location>
        <begin position="20"/>
        <end position="223"/>
    </location>
</feature>
<gene>
    <name evidence="4" type="ORF">ACFQDH_04395</name>
</gene>
<dbReference type="PANTHER" id="PTHR11280:SF5">
    <property type="entry name" value="GLUCOSAMINE-6-PHOSPHATE ISOMERASE"/>
    <property type="match status" value="1"/>
</dbReference>
<accession>A0ABW2ACL7</accession>
<evidence type="ECO:0000313" key="4">
    <source>
        <dbReference type="EMBL" id="MFC6704526.1"/>
    </source>
</evidence>